<organism evidence="2">
    <name type="scientific">freshwater metagenome</name>
    <dbReference type="NCBI Taxonomy" id="449393"/>
    <lineage>
        <taxon>unclassified sequences</taxon>
        <taxon>metagenomes</taxon>
        <taxon>ecological metagenomes</taxon>
    </lineage>
</organism>
<reference evidence="2" key="1">
    <citation type="submission" date="2020-05" db="EMBL/GenBank/DDBJ databases">
        <authorList>
            <person name="Chiriac C."/>
            <person name="Salcher M."/>
            <person name="Ghai R."/>
            <person name="Kavagutti S V."/>
        </authorList>
    </citation>
    <scope>NUCLEOTIDE SEQUENCE</scope>
</reference>
<accession>A0A6J7JTS3</accession>
<name>A0A6J7JTS3_9ZZZZ</name>
<keyword evidence="1" id="KW-1133">Transmembrane helix</keyword>
<proteinExistence type="predicted"/>
<evidence type="ECO:0000313" key="2">
    <source>
        <dbReference type="EMBL" id="CAB4946696.1"/>
    </source>
</evidence>
<sequence length="47" mass="4854">MIGPLLIVLVMIFAIPVGTMLGGAAWSGLMGLLLADDADKRNEGKPS</sequence>
<dbReference type="AlphaFoldDB" id="A0A6J7JTS3"/>
<keyword evidence="1" id="KW-0812">Transmembrane</keyword>
<feature type="transmembrane region" description="Helical" evidence="1">
    <location>
        <begin position="6"/>
        <end position="35"/>
    </location>
</feature>
<dbReference type="EMBL" id="CAFBNL010000015">
    <property type="protein sequence ID" value="CAB4946696.1"/>
    <property type="molecule type" value="Genomic_DNA"/>
</dbReference>
<gene>
    <name evidence="2" type="ORF">UFOPK3789_00421</name>
</gene>
<keyword evidence="1" id="KW-0472">Membrane</keyword>
<evidence type="ECO:0000256" key="1">
    <source>
        <dbReference type="SAM" id="Phobius"/>
    </source>
</evidence>
<protein>
    <submittedName>
        <fullName evidence="2">Unannotated protein</fullName>
    </submittedName>
</protein>